<dbReference type="GO" id="GO:0022857">
    <property type="term" value="F:transmembrane transporter activity"/>
    <property type="evidence" value="ECO:0007669"/>
    <property type="project" value="InterPro"/>
</dbReference>
<dbReference type="GO" id="GO:0005886">
    <property type="term" value="C:plasma membrane"/>
    <property type="evidence" value="ECO:0007669"/>
    <property type="project" value="UniProtKB-SubCell"/>
</dbReference>
<dbReference type="Gene3D" id="1.20.1720.10">
    <property type="entry name" value="Multidrug resistance protein D"/>
    <property type="match status" value="1"/>
</dbReference>
<dbReference type="AlphaFoldDB" id="A0AAC9ASS1"/>
<feature type="transmembrane region" description="Helical" evidence="7">
    <location>
        <begin position="242"/>
        <end position="265"/>
    </location>
</feature>
<evidence type="ECO:0000313" key="10">
    <source>
        <dbReference type="EMBL" id="MBB3707344.1"/>
    </source>
</evidence>
<dbReference type="Gene3D" id="1.20.1250.20">
    <property type="entry name" value="MFS general substrate transporter like domains"/>
    <property type="match status" value="1"/>
</dbReference>
<protein>
    <submittedName>
        <fullName evidence="9">Arabinose efflux permease</fullName>
    </submittedName>
    <submittedName>
        <fullName evidence="10">MFS family permease</fullName>
    </submittedName>
</protein>
<name>A0AAC9ASS1_AMIAI</name>
<dbReference type="InterPro" id="IPR020846">
    <property type="entry name" value="MFS_dom"/>
</dbReference>
<comment type="subcellular location">
    <subcellularLocation>
        <location evidence="1">Cell membrane</location>
        <topology evidence="1">Multi-pass membrane protein</topology>
    </subcellularLocation>
</comment>
<feature type="transmembrane region" description="Helical" evidence="7">
    <location>
        <begin position="150"/>
        <end position="169"/>
    </location>
</feature>
<dbReference type="SUPFAM" id="SSF103473">
    <property type="entry name" value="MFS general substrate transporter"/>
    <property type="match status" value="1"/>
</dbReference>
<gene>
    <name evidence="9" type="ORF">AA2016_4921</name>
    <name evidence="10" type="ORF">FHS67_003675</name>
</gene>
<accession>A0AAC9ASS1</accession>
<dbReference type="InterPro" id="IPR011701">
    <property type="entry name" value="MFS"/>
</dbReference>
<dbReference type="EMBL" id="CP015005">
    <property type="protein sequence ID" value="AMS43830.1"/>
    <property type="molecule type" value="Genomic_DNA"/>
</dbReference>
<dbReference type="EMBL" id="JACICB010000013">
    <property type="protein sequence ID" value="MBB3707344.1"/>
    <property type="molecule type" value="Genomic_DNA"/>
</dbReference>
<keyword evidence="4 7" id="KW-0812">Transmembrane</keyword>
<evidence type="ECO:0000256" key="6">
    <source>
        <dbReference type="ARBA" id="ARBA00023136"/>
    </source>
</evidence>
<feature type="transmembrane region" description="Helical" evidence="7">
    <location>
        <begin position="341"/>
        <end position="361"/>
    </location>
</feature>
<feature type="transmembrane region" description="Helical" evidence="7">
    <location>
        <begin position="367"/>
        <end position="387"/>
    </location>
</feature>
<dbReference type="PANTHER" id="PTHR42718">
    <property type="entry name" value="MAJOR FACILITATOR SUPERFAMILY MULTIDRUG TRANSPORTER MFSC"/>
    <property type="match status" value="1"/>
</dbReference>
<evidence type="ECO:0000313" key="12">
    <source>
        <dbReference type="Proteomes" id="UP000577697"/>
    </source>
</evidence>
<organism evidence="9 11">
    <name type="scientific">Aminobacter aminovorans</name>
    <name type="common">Chelatobacter heintzii</name>
    <dbReference type="NCBI Taxonomy" id="83263"/>
    <lineage>
        <taxon>Bacteria</taxon>
        <taxon>Pseudomonadati</taxon>
        <taxon>Pseudomonadota</taxon>
        <taxon>Alphaproteobacteria</taxon>
        <taxon>Hyphomicrobiales</taxon>
        <taxon>Phyllobacteriaceae</taxon>
        <taxon>Aminobacter</taxon>
    </lineage>
</organism>
<keyword evidence="5 7" id="KW-1133">Transmembrane helix</keyword>
<dbReference type="InterPro" id="IPR036259">
    <property type="entry name" value="MFS_trans_sf"/>
</dbReference>
<keyword evidence="6 7" id="KW-0472">Membrane</keyword>
<dbReference type="Pfam" id="PF07690">
    <property type="entry name" value="MFS_1"/>
    <property type="match status" value="1"/>
</dbReference>
<keyword evidence="3" id="KW-1003">Cell membrane</keyword>
<keyword evidence="12" id="KW-1185">Reference proteome</keyword>
<dbReference type="PANTHER" id="PTHR42718:SF46">
    <property type="entry name" value="BLR6921 PROTEIN"/>
    <property type="match status" value="1"/>
</dbReference>
<evidence type="ECO:0000259" key="8">
    <source>
        <dbReference type="PROSITE" id="PS50850"/>
    </source>
</evidence>
<feature type="transmembrane region" description="Helical" evidence="7">
    <location>
        <begin position="119"/>
        <end position="138"/>
    </location>
</feature>
<sequence length="472" mass="47491">MNQMFPHSSPEAGTPAQPASLMLLIICGAQFLVVIDAVVLMVAGPALAQAFGATEHDLQWVFNAYALAFGGLLLLAGRAGDRLGHRGMFAAGAVVFALSSLIGAFSVSMPMLIAARSLQGAGAALLAANSLALLTLYYPSGPARLRALGLFASSATVGVASGTLLGGLLTSTFGWSSALLINVPLGLVMAWATRRAAGAAGDGQAPSGPMDWAGAATATLGFGALTLAIAQTSHPTPSTLGLWLAAAVLLVLFVLIECRSAAPLLDLATLRNRPVAVANALIFIHSAGPLTSLFFGSLYFQQLRGLEALETGLLFLPFALASIVGARLAPLAMGYMAPRGIAALGFALMSLSSFALSFLPVAAGEPYLLLTIAAFAIGGFGSSFSFVSLTEAATASVRKGEAGMVSGLTNTSLQMGGASILALLISVTATVPAGAAAHATTFTSAAVILLAGAIAGFFLFSTSSGRAASAGR</sequence>
<dbReference type="PROSITE" id="PS50850">
    <property type="entry name" value="MFS"/>
    <property type="match status" value="1"/>
</dbReference>
<dbReference type="CDD" id="cd17321">
    <property type="entry name" value="MFS_MMR_MDR_like"/>
    <property type="match status" value="1"/>
</dbReference>
<reference evidence="9 11" key="1">
    <citation type="submission" date="2016-03" db="EMBL/GenBank/DDBJ databases">
        <title>Complete genome of Aminobacter aminovorans KCTC 2477.</title>
        <authorList>
            <person name="Kim K.M."/>
        </authorList>
    </citation>
    <scope>NUCLEOTIDE SEQUENCE [LARGE SCALE GENOMIC DNA]</scope>
    <source>
        <strain evidence="9 11">KCTC 2477</strain>
    </source>
</reference>
<dbReference type="RefSeq" id="WP_067964731.1">
    <property type="nucleotide sequence ID" value="NZ_CP015005.1"/>
</dbReference>
<feature type="transmembrane region" description="Helical" evidence="7">
    <location>
        <begin position="60"/>
        <end position="77"/>
    </location>
</feature>
<keyword evidence="2" id="KW-0813">Transport</keyword>
<proteinExistence type="predicted"/>
<feature type="transmembrane region" description="Helical" evidence="7">
    <location>
        <begin position="408"/>
        <end position="429"/>
    </location>
</feature>
<evidence type="ECO:0000256" key="1">
    <source>
        <dbReference type="ARBA" id="ARBA00004651"/>
    </source>
</evidence>
<evidence type="ECO:0000313" key="9">
    <source>
        <dbReference type="EMBL" id="AMS43830.1"/>
    </source>
</evidence>
<feature type="transmembrane region" description="Helical" evidence="7">
    <location>
        <begin position="312"/>
        <end position="329"/>
    </location>
</feature>
<evidence type="ECO:0000256" key="3">
    <source>
        <dbReference type="ARBA" id="ARBA00022475"/>
    </source>
</evidence>
<feature type="transmembrane region" description="Helical" evidence="7">
    <location>
        <begin position="89"/>
        <end position="113"/>
    </location>
</feature>
<feature type="domain" description="Major facilitator superfamily (MFS) profile" evidence="8">
    <location>
        <begin position="22"/>
        <end position="464"/>
    </location>
</feature>
<dbReference type="KEGG" id="aak:AA2016_4921"/>
<reference evidence="10 12" key="2">
    <citation type="submission" date="2020-08" db="EMBL/GenBank/DDBJ databases">
        <title>Genomic Encyclopedia of Type Strains, Phase IV (KMG-IV): sequencing the most valuable type-strain genomes for metagenomic binning, comparative biology and taxonomic classification.</title>
        <authorList>
            <person name="Goeker M."/>
        </authorList>
    </citation>
    <scope>NUCLEOTIDE SEQUENCE [LARGE SCALE GENOMIC DNA]</scope>
    <source>
        <strain evidence="10 12">DSM 10368</strain>
    </source>
</reference>
<dbReference type="Proteomes" id="UP000075755">
    <property type="component" value="Chromosome"/>
</dbReference>
<feature type="transmembrane region" description="Helical" evidence="7">
    <location>
        <begin position="175"/>
        <end position="192"/>
    </location>
</feature>
<evidence type="ECO:0000313" key="11">
    <source>
        <dbReference type="Proteomes" id="UP000075755"/>
    </source>
</evidence>
<feature type="transmembrane region" description="Helical" evidence="7">
    <location>
        <begin position="277"/>
        <end position="300"/>
    </location>
</feature>
<feature type="transmembrane region" description="Helical" evidence="7">
    <location>
        <begin position="435"/>
        <end position="460"/>
    </location>
</feature>
<dbReference type="Proteomes" id="UP000577697">
    <property type="component" value="Unassembled WGS sequence"/>
</dbReference>
<feature type="transmembrane region" description="Helical" evidence="7">
    <location>
        <begin position="212"/>
        <end position="230"/>
    </location>
</feature>
<evidence type="ECO:0000256" key="7">
    <source>
        <dbReference type="SAM" id="Phobius"/>
    </source>
</evidence>
<evidence type="ECO:0000256" key="4">
    <source>
        <dbReference type="ARBA" id="ARBA00022692"/>
    </source>
</evidence>
<feature type="transmembrane region" description="Helical" evidence="7">
    <location>
        <begin position="21"/>
        <end position="48"/>
    </location>
</feature>
<evidence type="ECO:0000256" key="2">
    <source>
        <dbReference type="ARBA" id="ARBA00022448"/>
    </source>
</evidence>
<dbReference type="PRINTS" id="PR01036">
    <property type="entry name" value="TCRTETB"/>
</dbReference>
<evidence type="ECO:0000256" key="5">
    <source>
        <dbReference type="ARBA" id="ARBA00022989"/>
    </source>
</evidence>